<dbReference type="AlphaFoldDB" id="A0A9Q0SRE2"/>
<gene>
    <name evidence="2" type="ORF">OIU79_016619</name>
</gene>
<evidence type="ECO:0000313" key="2">
    <source>
        <dbReference type="EMBL" id="KAJ6686912.1"/>
    </source>
</evidence>
<dbReference type="EMBL" id="JAPFFK010000019">
    <property type="protein sequence ID" value="KAJ6686912.1"/>
    <property type="molecule type" value="Genomic_DNA"/>
</dbReference>
<feature type="compositionally biased region" description="Pro residues" evidence="1">
    <location>
        <begin position="84"/>
        <end position="93"/>
    </location>
</feature>
<name>A0A9Q0SRE2_SALPP</name>
<evidence type="ECO:0000313" key="3">
    <source>
        <dbReference type="Proteomes" id="UP001151532"/>
    </source>
</evidence>
<protein>
    <submittedName>
        <fullName evidence="2">Uncharacterized protein</fullName>
    </submittedName>
</protein>
<sequence length="102" mass="12216">MNTSFFDQYTKIHRKEERIDRSFYYKKKHNFPLHPPPSSKQHVHQSAQPPLRLRKNQQIRIQQEQIQQHYHFIHSCHCEQQGPPSQPPPLPPPAKEHPPSSR</sequence>
<feature type="region of interest" description="Disordered" evidence="1">
    <location>
        <begin position="28"/>
        <end position="53"/>
    </location>
</feature>
<reference evidence="2" key="2">
    <citation type="journal article" date="2023" name="Int. J. Mol. Sci.">
        <title>De Novo Assembly and Annotation of 11 Diverse Shrub Willow (Salix) Genomes Reveals Novel Gene Organization in Sex-Linked Regions.</title>
        <authorList>
            <person name="Hyden B."/>
            <person name="Feng K."/>
            <person name="Yates T.B."/>
            <person name="Jawdy S."/>
            <person name="Cereghino C."/>
            <person name="Smart L.B."/>
            <person name="Muchero W."/>
        </authorList>
    </citation>
    <scope>NUCLEOTIDE SEQUENCE</scope>
    <source>
        <tissue evidence="2">Shoot tip</tissue>
    </source>
</reference>
<feature type="region of interest" description="Disordered" evidence="1">
    <location>
        <begin position="75"/>
        <end position="102"/>
    </location>
</feature>
<dbReference type="Proteomes" id="UP001151532">
    <property type="component" value="Chromosome 2"/>
</dbReference>
<evidence type="ECO:0000256" key="1">
    <source>
        <dbReference type="SAM" id="MobiDB-lite"/>
    </source>
</evidence>
<proteinExistence type="predicted"/>
<reference evidence="2" key="1">
    <citation type="submission" date="2022-11" db="EMBL/GenBank/DDBJ databases">
        <authorList>
            <person name="Hyden B.L."/>
            <person name="Feng K."/>
            <person name="Yates T."/>
            <person name="Jawdy S."/>
            <person name="Smart L.B."/>
            <person name="Muchero W."/>
        </authorList>
    </citation>
    <scope>NUCLEOTIDE SEQUENCE</scope>
    <source>
        <tissue evidence="2">Shoot tip</tissue>
    </source>
</reference>
<organism evidence="2 3">
    <name type="scientific">Salix purpurea</name>
    <name type="common">Purple osier willow</name>
    <dbReference type="NCBI Taxonomy" id="77065"/>
    <lineage>
        <taxon>Eukaryota</taxon>
        <taxon>Viridiplantae</taxon>
        <taxon>Streptophyta</taxon>
        <taxon>Embryophyta</taxon>
        <taxon>Tracheophyta</taxon>
        <taxon>Spermatophyta</taxon>
        <taxon>Magnoliopsida</taxon>
        <taxon>eudicotyledons</taxon>
        <taxon>Gunneridae</taxon>
        <taxon>Pentapetalae</taxon>
        <taxon>rosids</taxon>
        <taxon>fabids</taxon>
        <taxon>Malpighiales</taxon>
        <taxon>Salicaceae</taxon>
        <taxon>Saliceae</taxon>
        <taxon>Salix</taxon>
    </lineage>
</organism>
<keyword evidence="3" id="KW-1185">Reference proteome</keyword>
<accession>A0A9Q0SRE2</accession>
<comment type="caution">
    <text evidence="2">The sequence shown here is derived from an EMBL/GenBank/DDBJ whole genome shotgun (WGS) entry which is preliminary data.</text>
</comment>